<dbReference type="Proteomes" id="UP000621516">
    <property type="component" value="Unassembled WGS sequence"/>
</dbReference>
<dbReference type="SUPFAM" id="SSF54534">
    <property type="entry name" value="FKBP-like"/>
    <property type="match status" value="2"/>
</dbReference>
<feature type="domain" description="PPIase FKBP-type" evidence="8">
    <location>
        <begin position="194"/>
        <end position="277"/>
    </location>
</feature>
<feature type="domain" description="PPIase FKBP-type" evidence="8">
    <location>
        <begin position="69"/>
        <end position="151"/>
    </location>
</feature>
<comment type="similarity">
    <text evidence="2 6">Belongs to the FKBP-type PPIase family.</text>
</comment>
<dbReference type="PANTHER" id="PTHR43811">
    <property type="entry name" value="FKBP-TYPE PEPTIDYL-PROLYL CIS-TRANS ISOMERASE FKPA"/>
    <property type="match status" value="1"/>
</dbReference>
<sequence length="277" mass="30484">MKKLFAFATALVLFVSCSSDDAPVDYSLQNDEDIQAYITENNLNAEKTATGLYYVIEEQGTGEMPESATDRVKVIYKGYLTNGEVFDESAEGASFLLQYVIPGFAEGLTKFNEGGRGKLLIPAHLAYGSNNYNDIPAGSVIIFDIELVYVNYKTENDIQIQEYLTENEIEAQSTDSGLYYTITEPGTGAYPTTTDNVTVAYTGYFLNGETFDESTLSGVSFDLDQVIEGWKEGIPYFNEGSKGTLFVPAHLGYGNFDYYTIPGGSVLLFDIELKSVN</sequence>
<keyword evidence="3 5" id="KW-0697">Rotamase</keyword>
<keyword evidence="10" id="KW-1185">Reference proteome</keyword>
<dbReference type="AlphaFoldDB" id="A0A8J6PWQ3"/>
<comment type="catalytic activity">
    <reaction evidence="1 5 6">
        <text>[protein]-peptidylproline (omega=180) = [protein]-peptidylproline (omega=0)</text>
        <dbReference type="Rhea" id="RHEA:16237"/>
        <dbReference type="Rhea" id="RHEA-COMP:10747"/>
        <dbReference type="Rhea" id="RHEA-COMP:10748"/>
        <dbReference type="ChEBI" id="CHEBI:83833"/>
        <dbReference type="ChEBI" id="CHEBI:83834"/>
        <dbReference type="EC" id="5.2.1.8"/>
    </reaction>
</comment>
<dbReference type="Gene3D" id="3.10.50.40">
    <property type="match status" value="2"/>
</dbReference>
<comment type="caution">
    <text evidence="9">The sequence shown here is derived from an EMBL/GenBank/DDBJ whole genome shotgun (WGS) entry which is preliminary data.</text>
</comment>
<name>A0A8J6PWQ3_9FLAO</name>
<dbReference type="EC" id="5.2.1.8" evidence="6"/>
<dbReference type="Pfam" id="PF00254">
    <property type="entry name" value="FKBP_C"/>
    <property type="match status" value="2"/>
</dbReference>
<evidence type="ECO:0000256" key="3">
    <source>
        <dbReference type="ARBA" id="ARBA00023110"/>
    </source>
</evidence>
<proteinExistence type="inferred from homology"/>
<keyword evidence="7" id="KW-0732">Signal</keyword>
<evidence type="ECO:0000256" key="6">
    <source>
        <dbReference type="RuleBase" id="RU003915"/>
    </source>
</evidence>
<dbReference type="EMBL" id="JACVXD010000015">
    <property type="protein sequence ID" value="MBD0825424.1"/>
    <property type="molecule type" value="Genomic_DNA"/>
</dbReference>
<evidence type="ECO:0000259" key="8">
    <source>
        <dbReference type="PROSITE" id="PS50059"/>
    </source>
</evidence>
<dbReference type="RefSeq" id="WP_188224716.1">
    <property type="nucleotide sequence ID" value="NZ_JACVXD010000015.1"/>
</dbReference>
<evidence type="ECO:0000256" key="5">
    <source>
        <dbReference type="PROSITE-ProRule" id="PRU00277"/>
    </source>
</evidence>
<organism evidence="9 10">
    <name type="scientific">Aestuariibaculum marinum</name>
    <dbReference type="NCBI Taxonomy" id="2683592"/>
    <lineage>
        <taxon>Bacteria</taxon>
        <taxon>Pseudomonadati</taxon>
        <taxon>Bacteroidota</taxon>
        <taxon>Flavobacteriia</taxon>
        <taxon>Flavobacteriales</taxon>
        <taxon>Flavobacteriaceae</taxon>
    </lineage>
</organism>
<feature type="chain" id="PRO_5035319739" description="Peptidyl-prolyl cis-trans isomerase" evidence="7">
    <location>
        <begin position="22"/>
        <end position="277"/>
    </location>
</feature>
<dbReference type="PROSITE" id="PS51257">
    <property type="entry name" value="PROKAR_LIPOPROTEIN"/>
    <property type="match status" value="1"/>
</dbReference>
<dbReference type="PROSITE" id="PS50059">
    <property type="entry name" value="FKBP_PPIASE"/>
    <property type="match status" value="2"/>
</dbReference>
<dbReference type="PANTHER" id="PTHR43811:SF19">
    <property type="entry name" value="39 KDA FK506-BINDING NUCLEAR PROTEIN"/>
    <property type="match status" value="1"/>
</dbReference>
<feature type="signal peptide" evidence="7">
    <location>
        <begin position="1"/>
        <end position="21"/>
    </location>
</feature>
<dbReference type="InterPro" id="IPR046357">
    <property type="entry name" value="PPIase_dom_sf"/>
</dbReference>
<accession>A0A8J6PWQ3</accession>
<gene>
    <name evidence="9" type="ORF">ICJ85_15520</name>
</gene>
<evidence type="ECO:0000313" key="9">
    <source>
        <dbReference type="EMBL" id="MBD0825424.1"/>
    </source>
</evidence>
<evidence type="ECO:0000256" key="7">
    <source>
        <dbReference type="SAM" id="SignalP"/>
    </source>
</evidence>
<keyword evidence="4 5" id="KW-0413">Isomerase</keyword>
<protein>
    <recommendedName>
        <fullName evidence="6">Peptidyl-prolyl cis-trans isomerase</fullName>
        <ecNumber evidence="6">5.2.1.8</ecNumber>
    </recommendedName>
</protein>
<dbReference type="GO" id="GO:0003755">
    <property type="term" value="F:peptidyl-prolyl cis-trans isomerase activity"/>
    <property type="evidence" value="ECO:0007669"/>
    <property type="project" value="UniProtKB-UniRule"/>
</dbReference>
<evidence type="ECO:0000256" key="1">
    <source>
        <dbReference type="ARBA" id="ARBA00000971"/>
    </source>
</evidence>
<evidence type="ECO:0000313" key="10">
    <source>
        <dbReference type="Proteomes" id="UP000621516"/>
    </source>
</evidence>
<evidence type="ECO:0000256" key="4">
    <source>
        <dbReference type="ARBA" id="ARBA00023235"/>
    </source>
</evidence>
<dbReference type="InterPro" id="IPR001179">
    <property type="entry name" value="PPIase_FKBP_dom"/>
</dbReference>
<evidence type="ECO:0000256" key="2">
    <source>
        <dbReference type="ARBA" id="ARBA00006577"/>
    </source>
</evidence>
<reference evidence="9 10" key="1">
    <citation type="journal article" date="2018" name="J. Microbiol.">
        <title>Aestuariibaculum marinum sp. nov., a marine bacterium isolated from seawater in South Korea.</title>
        <authorList>
            <person name="Choi J."/>
            <person name="Lee D."/>
            <person name="Jang J.H."/>
            <person name="Cha S."/>
            <person name="Seo T."/>
        </authorList>
    </citation>
    <scope>NUCLEOTIDE SEQUENCE [LARGE SCALE GENOMIC DNA]</scope>
    <source>
        <strain evidence="9 10">IP7</strain>
    </source>
</reference>